<organism evidence="2 3">
    <name type="scientific">Leifsonia soli</name>
    <dbReference type="NCBI Taxonomy" id="582665"/>
    <lineage>
        <taxon>Bacteria</taxon>
        <taxon>Bacillati</taxon>
        <taxon>Actinomycetota</taxon>
        <taxon>Actinomycetes</taxon>
        <taxon>Micrococcales</taxon>
        <taxon>Microbacteriaceae</taxon>
        <taxon>Leifsonia</taxon>
    </lineage>
</organism>
<name>A0A852T3M3_9MICO</name>
<comment type="caution">
    <text evidence="2">The sequence shown here is derived from an EMBL/GenBank/DDBJ whole genome shotgun (WGS) entry which is preliminary data.</text>
</comment>
<evidence type="ECO:0000313" key="2">
    <source>
        <dbReference type="EMBL" id="NYD76119.1"/>
    </source>
</evidence>
<keyword evidence="1" id="KW-0812">Transmembrane</keyword>
<dbReference type="RefSeq" id="WP_179457865.1">
    <property type="nucleotide sequence ID" value="NZ_BAAAPX010000001.1"/>
</dbReference>
<dbReference type="Proteomes" id="UP000589620">
    <property type="component" value="Unassembled WGS sequence"/>
</dbReference>
<keyword evidence="3" id="KW-1185">Reference proteome</keyword>
<feature type="transmembrane region" description="Helical" evidence="1">
    <location>
        <begin position="30"/>
        <end position="49"/>
    </location>
</feature>
<gene>
    <name evidence="2" type="ORF">BJ963_003638</name>
</gene>
<reference evidence="2 3" key="1">
    <citation type="submission" date="2020-07" db="EMBL/GenBank/DDBJ databases">
        <title>Sequencing the genomes of 1000 actinobacteria strains.</title>
        <authorList>
            <person name="Klenk H.-P."/>
        </authorList>
    </citation>
    <scope>NUCLEOTIDE SEQUENCE [LARGE SCALE GENOMIC DNA]</scope>
    <source>
        <strain evidence="2 3">DSM 23871</strain>
    </source>
</reference>
<protein>
    <submittedName>
        <fullName evidence="2">Uncharacterized protein</fullName>
    </submittedName>
</protein>
<dbReference type="AlphaFoldDB" id="A0A852T3M3"/>
<feature type="transmembrane region" description="Helical" evidence="1">
    <location>
        <begin position="95"/>
        <end position="121"/>
    </location>
</feature>
<feature type="transmembrane region" description="Helical" evidence="1">
    <location>
        <begin position="70"/>
        <end position="89"/>
    </location>
</feature>
<keyword evidence="1" id="KW-1133">Transmembrane helix</keyword>
<evidence type="ECO:0000313" key="3">
    <source>
        <dbReference type="Proteomes" id="UP000589620"/>
    </source>
</evidence>
<accession>A0A852T3M3</accession>
<sequence length="165" mass="17934">MLAKPLLFLSSYAVLFALLAIRIDQPAARWTMAGLSIAGILSLILILRLNKSQTRAEHTISEVSNAGSEAAAYLAGYLLPFLVVANPTAADWLAYALFLIVALVINVRTGIIQVNPLLFLLGYSIYKVKSTTGATFYIVARGRLLPGEQIRTTSLSDEVRVLRKA</sequence>
<proteinExistence type="predicted"/>
<keyword evidence="1" id="KW-0472">Membrane</keyword>
<dbReference type="EMBL" id="JACCBJ010000001">
    <property type="protein sequence ID" value="NYD76119.1"/>
    <property type="molecule type" value="Genomic_DNA"/>
</dbReference>
<evidence type="ECO:0000256" key="1">
    <source>
        <dbReference type="SAM" id="Phobius"/>
    </source>
</evidence>